<dbReference type="RefSeq" id="WP_169604945.1">
    <property type="nucleotide sequence ID" value="NZ_CP051481.1"/>
</dbReference>
<dbReference type="Proteomes" id="UP000501060">
    <property type="component" value="Chromosome"/>
</dbReference>
<keyword evidence="2" id="KW-1185">Reference proteome</keyword>
<dbReference type="InterPro" id="IPR054786">
    <property type="entry name" value="MYPU_1760-like"/>
</dbReference>
<evidence type="ECO:0000313" key="2">
    <source>
        <dbReference type="Proteomes" id="UP000501060"/>
    </source>
</evidence>
<dbReference type="EMBL" id="CP051481">
    <property type="protein sequence ID" value="QJG66894.1"/>
    <property type="molecule type" value="Genomic_DNA"/>
</dbReference>
<dbReference type="NCBIfam" id="NF045830">
    <property type="entry name" value="MYPU_1760_HExxH"/>
    <property type="match status" value="1"/>
</dbReference>
<accession>A0A858U1A3</accession>
<dbReference type="AlphaFoldDB" id="A0A858U1A3"/>
<organism evidence="1 2">
    <name type="scientific">Mycoplasma phocoenae</name>
    <dbReference type="NCBI Taxonomy" id="754517"/>
    <lineage>
        <taxon>Bacteria</taxon>
        <taxon>Bacillati</taxon>
        <taxon>Mycoplasmatota</taxon>
        <taxon>Mollicutes</taxon>
        <taxon>Mycoplasmataceae</taxon>
        <taxon>Mycoplasma</taxon>
    </lineage>
</organism>
<gene>
    <name evidence="1" type="ORF">HGG69_00955</name>
</gene>
<protein>
    <submittedName>
        <fullName evidence="1">Uncharacterized protein</fullName>
    </submittedName>
</protein>
<sequence>MKQGKNKFNKLKIITTLSILTALPLTTISCGIINSLNKDFEFLSKKEINNSQTIMYNSKFDKSGGENFNYDPSKLSVIEYPYAKSINGKYLYFFGQEGLKQLVEDFYVKGFFGSEITELNNVYINKPNDNTETTAQGLYIGEFGNIYINTKDLIYDADNVPYKLSIPWEKMDNNSKSELILPTLIHEYLHHISYIYNNSFLENDSLSTGEIVYKEKNKKNIKELNNKKFVNNFKEALRLTPKYSKMKKRISIDQKFNAFPVYEVYSANELFENANYTGHDWSKHEGSNVSFNHNTDSWINFANALKNEELNYFFSFSEMFAREFIKLSYAPDAPIRTHYNNKMGYLGMKNNKEIFLSSYGEDLSKILSIYKHNKIPYELDKYSVMGANWVFEDDEYLWTNNSKKTTHKKQMQLYKAYLDLVGYGLPISLLSTDATEYGKLSLLSTISSNSSEIKKIKKSYNELRFGGFIPTEWVDKNQNKDVYLLIKNNNKEHKLKLNIFHDGIAKTKSVWKAYWNNGLGQDWGPEQLKLGNYYSYITEKPLNIEELNLIQDINFSFWIDENNDNNVDNKELKEFEINALRRYNDAQIRISSYRRKQTPILTKDKSFYLEYVQNPKNSKQMRVKLNQYEKRTKKNQ</sequence>
<dbReference type="PROSITE" id="PS51257">
    <property type="entry name" value="PROKAR_LIPOPROTEIN"/>
    <property type="match status" value="1"/>
</dbReference>
<dbReference type="KEGG" id="mphe:HGG69_00955"/>
<proteinExistence type="predicted"/>
<evidence type="ECO:0000313" key="1">
    <source>
        <dbReference type="EMBL" id="QJG66894.1"/>
    </source>
</evidence>
<name>A0A858U1A3_9MOLU</name>
<reference evidence="1 2" key="1">
    <citation type="submission" date="2020-04" db="EMBL/GenBank/DDBJ databases">
        <title>Novel Mycoplasma species detected in Phocoena phocoena (harbor porpoise) from the USA.</title>
        <authorList>
            <person name="Volokhov D.V."/>
        </authorList>
    </citation>
    <scope>NUCLEOTIDE SEQUENCE [LARGE SCALE GENOMIC DNA]</scope>
    <source>
        <strain evidence="1 2">Phocoena C-264-GEN</strain>
    </source>
</reference>